<evidence type="ECO:0000256" key="15">
    <source>
        <dbReference type="ARBA" id="ARBA00049250"/>
    </source>
</evidence>
<reference evidence="17 18" key="1">
    <citation type="submission" date="2019-10" db="EMBL/GenBank/DDBJ databases">
        <authorList>
            <person name="Palmer J.M."/>
        </authorList>
    </citation>
    <scope>NUCLEOTIDE SEQUENCE [LARGE SCALE GENOMIC DNA]</scope>
    <source>
        <strain evidence="17 18">TWF506</strain>
    </source>
</reference>
<evidence type="ECO:0000313" key="18">
    <source>
        <dbReference type="Proteomes" id="UP001307849"/>
    </source>
</evidence>
<evidence type="ECO:0000256" key="14">
    <source>
        <dbReference type="ARBA" id="ARBA00030847"/>
    </source>
</evidence>
<evidence type="ECO:0000256" key="11">
    <source>
        <dbReference type="ARBA" id="ARBA00025588"/>
    </source>
</evidence>
<evidence type="ECO:0000256" key="6">
    <source>
        <dbReference type="ARBA" id="ARBA00018045"/>
    </source>
</evidence>
<feature type="domain" description="JmjC" evidence="16">
    <location>
        <begin position="850"/>
        <end position="992"/>
    </location>
</feature>
<evidence type="ECO:0000256" key="5">
    <source>
        <dbReference type="ARBA" id="ARBA00012779"/>
    </source>
</evidence>
<name>A0AAN8RTC6_9PEZI</name>
<evidence type="ECO:0000313" key="17">
    <source>
        <dbReference type="EMBL" id="KAK6515653.1"/>
    </source>
</evidence>
<dbReference type="EMBL" id="JAVHJM010000004">
    <property type="protein sequence ID" value="KAK6515653.1"/>
    <property type="molecule type" value="Genomic_DNA"/>
</dbReference>
<evidence type="ECO:0000256" key="8">
    <source>
        <dbReference type="ARBA" id="ARBA00022679"/>
    </source>
</evidence>
<dbReference type="GO" id="GO:0008175">
    <property type="term" value="F:tRNA methyltransferase activity"/>
    <property type="evidence" value="ECO:0007669"/>
    <property type="project" value="TreeGrafter"/>
</dbReference>
<dbReference type="Gene3D" id="2.120.10.80">
    <property type="entry name" value="Kelch-type beta propeller"/>
    <property type="match status" value="1"/>
</dbReference>
<evidence type="ECO:0000256" key="9">
    <source>
        <dbReference type="ARBA" id="ARBA00022691"/>
    </source>
</evidence>
<protein>
    <recommendedName>
        <fullName evidence="6">tRNA wybutosine-synthesizing protein 4</fullName>
        <ecNumber evidence="5">2.1.1.290</ecNumber>
        <ecNumber evidence="4">2.3.1.231</ecNumber>
    </recommendedName>
    <alternativeName>
        <fullName evidence="13">Leucine carboxyl methyltransferase 2</fullName>
    </alternativeName>
    <alternativeName>
        <fullName evidence="14">tRNA(Phe) (7-(3-amino-3-(methoxycarbonyl)propyl)wyosine(37)-N)-methoxycarbonyltransferase</fullName>
    </alternativeName>
    <alternativeName>
        <fullName evidence="12">tRNA(Phe) (7-(3-amino-3-carboxypropyl)wyosine(37)-O)-methyltransferase</fullName>
    </alternativeName>
</protein>
<keyword evidence="10" id="KW-0819">tRNA processing</keyword>
<proteinExistence type="inferred from homology"/>
<dbReference type="SUPFAM" id="SSF51197">
    <property type="entry name" value="Clavaminate synthase-like"/>
    <property type="match status" value="1"/>
</dbReference>
<dbReference type="PROSITE" id="PS51184">
    <property type="entry name" value="JMJC"/>
    <property type="match status" value="1"/>
</dbReference>
<dbReference type="InterPro" id="IPR007213">
    <property type="entry name" value="Ppm1/Ppm2/Tcmp"/>
</dbReference>
<dbReference type="GO" id="GO:0030488">
    <property type="term" value="P:tRNA methylation"/>
    <property type="evidence" value="ECO:0007669"/>
    <property type="project" value="TreeGrafter"/>
</dbReference>
<dbReference type="Gene3D" id="6.10.140.1470">
    <property type="match status" value="1"/>
</dbReference>
<dbReference type="EC" id="2.3.1.231" evidence="4"/>
<comment type="similarity">
    <text evidence="3">Belongs to the methyltransferase superfamily. LCMT family.</text>
</comment>
<dbReference type="Proteomes" id="UP001307849">
    <property type="component" value="Unassembled WGS sequence"/>
</dbReference>
<dbReference type="Pfam" id="PF13418">
    <property type="entry name" value="Beta-prop_TYW4"/>
    <property type="match status" value="1"/>
</dbReference>
<dbReference type="Gene3D" id="2.60.120.650">
    <property type="entry name" value="Cupin"/>
    <property type="match status" value="1"/>
</dbReference>
<evidence type="ECO:0000256" key="4">
    <source>
        <dbReference type="ARBA" id="ARBA00012155"/>
    </source>
</evidence>
<evidence type="ECO:0000256" key="2">
    <source>
        <dbReference type="ARBA" id="ARBA00004797"/>
    </source>
</evidence>
<accession>A0AAN8RTC6</accession>
<evidence type="ECO:0000256" key="7">
    <source>
        <dbReference type="ARBA" id="ARBA00022603"/>
    </source>
</evidence>
<gene>
    <name evidence="17" type="primary">PPM2_1</name>
    <name evidence="17" type="ORF">TWF506_007975</name>
</gene>
<dbReference type="PANTHER" id="PTHR46529">
    <property type="entry name" value="TRNA WYBUTOSINE-SYNTHESIZING PROTEIN 4"/>
    <property type="match status" value="1"/>
</dbReference>
<dbReference type="AlphaFoldDB" id="A0AAN8RTC6"/>
<comment type="catalytic activity">
    <reaction evidence="1">
        <text>7-[(3S)-3-amino-3-carboxypropyl]wyosine(37) in tRNA(Phe) + S-adenosyl-L-methionine = 7-[(3S)-(3-amino-3-methoxycarbonyl)propyl]wyosine(37) in tRNA(Phe) + S-adenosyl-L-homocysteine</text>
        <dbReference type="Rhea" id="RHEA:36903"/>
        <dbReference type="Rhea" id="RHEA-COMP:10379"/>
        <dbReference type="Rhea" id="RHEA-COMP:11844"/>
        <dbReference type="ChEBI" id="CHEBI:57856"/>
        <dbReference type="ChEBI" id="CHEBI:59789"/>
        <dbReference type="ChEBI" id="CHEBI:73543"/>
        <dbReference type="ChEBI" id="CHEBI:74275"/>
        <dbReference type="EC" id="2.1.1.290"/>
    </reaction>
</comment>
<sequence length="1041" mass="116490">MAEAIEAPYSGLSSQRNHLYATSSVVVPNAVVATNDSSIVSKRSVEKFYVSDRADHLLRHFVPKFQRRSPLINRGYWLRMELVKQTVEEFLSSNTDVPKHLINLGCGFDPLPFHYLRRYPGIDFIDVDYPQSIRRKAEIIRNTPELNELLVDPSYSPDSDAVIISSANYTAVGIDLSDLRKFDGILQARCQANDELLFISEVAITYMPVEDADSLIKWAAQFPGAKFALIEQILPAGEKHPFAKTMLSHFRKIKSALQNIGKYPSLTAQVQRFDAYGWSSVVACDFYGAWCNMISSEQKSFVESIEPFDEWEDFVSFGQHYFFLYASSRMPDAKQMSLFTREWTCGSRVTTEDIAKPDLKNLQSSRISTLTAGLEYRKHWQPGFDRRKLGAAAKLCDGVAIYYGGMDAKARSAVTYIFDEAKMKVSRVDTSPQPAPRVCHTLTKVGSRKVLLVGGRGNPKSALADCWLFDGVVWTRVQDLPNGRYRHSATHIFIESEDCVLVFGGRGNGNEVYDTWVLWSESNGWSEVKSVGRSPISRFSASLSWFPSMAAGVLTGGFSREGHIISDVLLVSLNGPGSIKQQRWRPPPGFGSNLLGRAGAQLHPIGDTEALLLGGVLGSHCLPADFPGNVLHLNISNQEIEPLCTILSGKEQDMWPVLMGCDCVWLNNRLHILGGGITAFSMGSFWNLCTGILEIDQLRPAEIISRRIKPQLASSENISLPDVYSAIGTPKPSLVERYILAQNTTEIQSAIRRRVPLLFDNLSFGECTKVWSPEYLKAAFGESREVIIHQAIPSDDTALLHLNFNSKNFKYQQMKLSAFIDLAFADEPTTFCYLRSTSQKPTKHVSLFSRDFPEISADFHLPDELSFIEDSLHSSPLRISSPGVGIWLHYDVCANFLFHIKGAKRLLLFPPDDIGLLQFPAGKTTSSILNIFEEIPKGTHPLEIIMRPGETLFIPPFWLHAVLPLSPCIAINTFFHWFDDTLHSAGKDLYGNKDLACYEDGRGVLKELTSKFDRLDENTRRFYITRLGQELLGIAAETTPL</sequence>
<dbReference type="EC" id="2.1.1.290" evidence="5"/>
<dbReference type="InterPro" id="IPR041667">
    <property type="entry name" value="Cupin_8"/>
</dbReference>
<dbReference type="Pfam" id="PF04072">
    <property type="entry name" value="LCM"/>
    <property type="match status" value="1"/>
</dbReference>
<evidence type="ECO:0000256" key="1">
    <source>
        <dbReference type="ARBA" id="ARBA00001806"/>
    </source>
</evidence>
<comment type="pathway">
    <text evidence="2">tRNA modification; wybutosine-tRNA(Phe) biosynthesis.</text>
</comment>
<dbReference type="InterPro" id="IPR015915">
    <property type="entry name" value="Kelch-typ_b-propeller"/>
</dbReference>
<keyword evidence="8" id="KW-0808">Transferase</keyword>
<keyword evidence="7 17" id="KW-0489">Methyltransferase</keyword>
<keyword evidence="9" id="KW-0949">S-adenosyl-L-methionine</keyword>
<dbReference type="InterPro" id="IPR003347">
    <property type="entry name" value="JmjC_dom"/>
</dbReference>
<organism evidence="17 18">
    <name type="scientific">Arthrobotrys conoides</name>
    <dbReference type="NCBI Taxonomy" id="74498"/>
    <lineage>
        <taxon>Eukaryota</taxon>
        <taxon>Fungi</taxon>
        <taxon>Dikarya</taxon>
        <taxon>Ascomycota</taxon>
        <taxon>Pezizomycotina</taxon>
        <taxon>Orbiliomycetes</taxon>
        <taxon>Orbiliales</taxon>
        <taxon>Orbiliaceae</taxon>
        <taxon>Arthrobotrys</taxon>
    </lineage>
</organism>
<dbReference type="GO" id="GO:0031591">
    <property type="term" value="P:wybutosine biosynthetic process"/>
    <property type="evidence" value="ECO:0007669"/>
    <property type="project" value="TreeGrafter"/>
</dbReference>
<dbReference type="SUPFAM" id="SSF53335">
    <property type="entry name" value="S-adenosyl-L-methionine-dependent methyltransferases"/>
    <property type="match status" value="1"/>
</dbReference>
<dbReference type="Gene3D" id="3.40.50.150">
    <property type="entry name" value="Vaccinia Virus protein VP39"/>
    <property type="match status" value="1"/>
</dbReference>
<comment type="function">
    <text evidence="11">Probable S-adenosyl-L-methionine-dependent methyltransferase that acts as a component of the wybutosine biosynthesis pathway. Wybutosine is a hyper modified guanosine with a tricyclic base found at the 3'-position adjacent to the anticodon of eukaryotic phenylalanine tRNA. May methylate the carboxyl group of leucine residues to form alpha-leucine ester residues.</text>
</comment>
<dbReference type="InterPro" id="IPR029063">
    <property type="entry name" value="SAM-dependent_MTases_sf"/>
</dbReference>
<evidence type="ECO:0000256" key="10">
    <source>
        <dbReference type="ARBA" id="ARBA00022694"/>
    </source>
</evidence>
<dbReference type="PANTHER" id="PTHR46529:SF1">
    <property type="entry name" value="TRNA WYBUTOSINE-SYNTHESIZING PROTEIN 4"/>
    <property type="match status" value="1"/>
</dbReference>
<dbReference type="SUPFAM" id="SSF117281">
    <property type="entry name" value="Kelch motif"/>
    <property type="match status" value="1"/>
</dbReference>
<comment type="catalytic activity">
    <reaction evidence="15">
        <text>7-[(3S)-(3-amino-3-methoxycarbonyl)propyl]wyosine(37) in tRNA(Phe) + S-adenosyl-L-methionine + CO2 = wybutosine(37) in tRNA(Phe) + S-adenosyl-L-homocysteine + 2 H(+)</text>
        <dbReference type="Rhea" id="RHEA:37119"/>
        <dbReference type="Rhea" id="RHEA-COMP:11844"/>
        <dbReference type="Rhea" id="RHEA-COMP:11847"/>
        <dbReference type="ChEBI" id="CHEBI:15378"/>
        <dbReference type="ChEBI" id="CHEBI:16526"/>
        <dbReference type="ChEBI" id="CHEBI:57856"/>
        <dbReference type="ChEBI" id="CHEBI:59789"/>
        <dbReference type="ChEBI" id="CHEBI:73544"/>
        <dbReference type="ChEBI" id="CHEBI:74275"/>
        <dbReference type="EC" id="2.3.1.231"/>
    </reaction>
</comment>
<evidence type="ECO:0000256" key="13">
    <source>
        <dbReference type="ARBA" id="ARBA00030231"/>
    </source>
</evidence>
<evidence type="ECO:0000256" key="12">
    <source>
        <dbReference type="ARBA" id="ARBA00029750"/>
    </source>
</evidence>
<keyword evidence="18" id="KW-1185">Reference proteome</keyword>
<dbReference type="SMART" id="SM00558">
    <property type="entry name" value="JmjC"/>
    <property type="match status" value="1"/>
</dbReference>
<comment type="caution">
    <text evidence="17">The sequence shown here is derived from an EMBL/GenBank/DDBJ whole genome shotgun (WGS) entry which is preliminary data.</text>
</comment>
<evidence type="ECO:0000259" key="16">
    <source>
        <dbReference type="PROSITE" id="PS51184"/>
    </source>
</evidence>
<evidence type="ECO:0000256" key="3">
    <source>
        <dbReference type="ARBA" id="ARBA00010703"/>
    </source>
</evidence>
<dbReference type="Pfam" id="PF13621">
    <property type="entry name" value="Cupin_8"/>
    <property type="match status" value="1"/>
</dbReference>